<evidence type="ECO:0000256" key="1">
    <source>
        <dbReference type="SAM" id="SignalP"/>
    </source>
</evidence>
<feature type="chain" id="PRO_5021003936" description="DUF4367 domain-containing protein" evidence="1">
    <location>
        <begin position="27"/>
        <end position="169"/>
    </location>
</feature>
<proteinExistence type="predicted"/>
<reference evidence="2 3" key="1">
    <citation type="submission" date="2018-05" db="EMBL/GenBank/DDBJ databases">
        <title>Genome comparison of Eubacterium sp.</title>
        <authorList>
            <person name="Feng Y."/>
            <person name="Sanchez-Andrea I."/>
            <person name="Stams A.J.M."/>
            <person name="De Vos W.M."/>
        </authorList>
    </citation>
    <scope>NUCLEOTIDE SEQUENCE [LARGE SCALE GENOMIC DNA]</scope>
    <source>
        <strain evidence="2 3">YI</strain>
    </source>
</reference>
<evidence type="ECO:0000313" key="2">
    <source>
        <dbReference type="EMBL" id="QCT71681.1"/>
    </source>
</evidence>
<name>A0A4P9CA47_EUBML</name>
<protein>
    <recommendedName>
        <fullName evidence="4">DUF4367 domain-containing protein</fullName>
    </recommendedName>
</protein>
<keyword evidence="1" id="KW-0732">Signal</keyword>
<dbReference type="KEGG" id="emt:CPZ25_010195"/>
<evidence type="ECO:0008006" key="4">
    <source>
        <dbReference type="Google" id="ProtNLM"/>
    </source>
</evidence>
<keyword evidence="3" id="KW-1185">Reference proteome</keyword>
<dbReference type="AlphaFoldDB" id="A0A4P9CA47"/>
<feature type="signal peptide" evidence="1">
    <location>
        <begin position="1"/>
        <end position="26"/>
    </location>
</feature>
<organism evidence="2 3">
    <name type="scientific">Eubacterium maltosivorans</name>
    <dbReference type="NCBI Taxonomy" id="2041044"/>
    <lineage>
        <taxon>Bacteria</taxon>
        <taxon>Bacillati</taxon>
        <taxon>Bacillota</taxon>
        <taxon>Clostridia</taxon>
        <taxon>Eubacteriales</taxon>
        <taxon>Eubacteriaceae</taxon>
        <taxon>Eubacterium</taxon>
    </lineage>
</organism>
<sequence length="169" mass="18382">MKKFCCLFMVVALAFTLASCSPSQQADPHTVKLADAEAFQNEGGLDFTFDSLPENMGAARYSVVDGAVAQVQFIRDNRTYIVRKAHYSRSADISGVCTSFSDQAVFLQKGDILKNTGTIDVYFTPVNKDTGEALACWVTPSGFAYSVYCPEDVEVKDLKAMEGVCQAVS</sequence>
<accession>A0A4P9CA47</accession>
<gene>
    <name evidence="2" type="ORF">CPZ25_010195</name>
</gene>
<dbReference type="PROSITE" id="PS51257">
    <property type="entry name" value="PROKAR_LIPOPROTEIN"/>
    <property type="match status" value="1"/>
</dbReference>
<dbReference type="RefSeq" id="WP_096918675.1">
    <property type="nucleotide sequence ID" value="NZ_CP029487.1"/>
</dbReference>
<evidence type="ECO:0000313" key="3">
    <source>
        <dbReference type="Proteomes" id="UP000218387"/>
    </source>
</evidence>
<dbReference type="EMBL" id="CP029487">
    <property type="protein sequence ID" value="QCT71681.1"/>
    <property type="molecule type" value="Genomic_DNA"/>
</dbReference>
<dbReference type="Proteomes" id="UP000218387">
    <property type="component" value="Chromosome"/>
</dbReference>